<name>A0A2N4UA21_9BURK</name>
<dbReference type="EMBL" id="PDNW01000001">
    <property type="protein sequence ID" value="PLC51872.1"/>
    <property type="molecule type" value="Genomic_DNA"/>
</dbReference>
<evidence type="ECO:0000256" key="4">
    <source>
        <dbReference type="ARBA" id="ARBA00023136"/>
    </source>
</evidence>
<feature type="transmembrane region" description="Helical" evidence="5">
    <location>
        <begin position="117"/>
        <end position="137"/>
    </location>
</feature>
<evidence type="ECO:0000313" key="7">
    <source>
        <dbReference type="EMBL" id="PLC51872.1"/>
    </source>
</evidence>
<dbReference type="GO" id="GO:0016020">
    <property type="term" value="C:membrane"/>
    <property type="evidence" value="ECO:0007669"/>
    <property type="project" value="UniProtKB-SubCell"/>
</dbReference>
<dbReference type="InterPro" id="IPR007829">
    <property type="entry name" value="TM2"/>
</dbReference>
<keyword evidence="4 5" id="KW-0472">Membrane</keyword>
<feature type="transmembrane region" description="Helical" evidence="5">
    <location>
        <begin position="93"/>
        <end position="111"/>
    </location>
</feature>
<evidence type="ECO:0000259" key="6">
    <source>
        <dbReference type="Pfam" id="PF05154"/>
    </source>
</evidence>
<sequence>MLQKIILAIAVFIIILVALTFGEAIAYEAFAWISHLTGLVFHNFSDVYYAAKNYVTLHATKVIIALLLTVPISLWIIKSKGSELEKPTNHRKIAIVLAIFLGWLGAHRFFLGQIGWGIFYLAIFYFFAPLVIILGLIDAVRYMFMSDEEFAMVRT</sequence>
<accession>A0A2N4UA21</accession>
<comment type="subcellular location">
    <subcellularLocation>
        <location evidence="1">Membrane</location>
        <topology evidence="1">Multi-pass membrane protein</topology>
    </subcellularLocation>
</comment>
<organism evidence="7 8">
    <name type="scientific">Pollutimonas subterranea</name>
    <dbReference type="NCBI Taxonomy" id="2045210"/>
    <lineage>
        <taxon>Bacteria</taxon>
        <taxon>Pseudomonadati</taxon>
        <taxon>Pseudomonadota</taxon>
        <taxon>Betaproteobacteria</taxon>
        <taxon>Burkholderiales</taxon>
        <taxon>Alcaligenaceae</taxon>
        <taxon>Pollutimonas</taxon>
    </lineage>
</organism>
<dbReference type="AlphaFoldDB" id="A0A2N4UA21"/>
<keyword evidence="8" id="KW-1185">Reference proteome</keyword>
<feature type="transmembrane region" description="Helical" evidence="5">
    <location>
        <begin position="55"/>
        <end position="77"/>
    </location>
</feature>
<comment type="caution">
    <text evidence="7">The sequence shown here is derived from an EMBL/GenBank/DDBJ whole genome shotgun (WGS) entry which is preliminary data.</text>
</comment>
<dbReference type="RefSeq" id="WP_102072358.1">
    <property type="nucleotide sequence ID" value="NZ_PDNW01000001.1"/>
</dbReference>
<evidence type="ECO:0000256" key="2">
    <source>
        <dbReference type="ARBA" id="ARBA00022692"/>
    </source>
</evidence>
<evidence type="ECO:0000256" key="5">
    <source>
        <dbReference type="SAM" id="Phobius"/>
    </source>
</evidence>
<dbReference type="OrthoDB" id="9816361at2"/>
<keyword evidence="2 5" id="KW-0812">Transmembrane</keyword>
<evidence type="ECO:0000313" key="8">
    <source>
        <dbReference type="Proteomes" id="UP000234190"/>
    </source>
</evidence>
<dbReference type="Proteomes" id="UP000234190">
    <property type="component" value="Unassembled WGS sequence"/>
</dbReference>
<evidence type="ECO:0000256" key="3">
    <source>
        <dbReference type="ARBA" id="ARBA00022989"/>
    </source>
</evidence>
<protein>
    <recommendedName>
        <fullName evidence="6">TM2 domain-containing protein</fullName>
    </recommendedName>
</protein>
<proteinExistence type="predicted"/>
<gene>
    <name evidence="7" type="ORF">CR159_02335</name>
</gene>
<feature type="domain" description="TM2" evidence="6">
    <location>
        <begin position="90"/>
        <end position="137"/>
    </location>
</feature>
<keyword evidence="3 5" id="KW-1133">Transmembrane helix</keyword>
<reference evidence="7 8" key="1">
    <citation type="submission" date="2017-10" db="EMBL/GenBank/DDBJ databases">
        <title>Two draft genome sequences of Pusillimonas sp. strains isolated from a nitrate- and radionuclide-contaminated groundwater in Russia.</title>
        <authorList>
            <person name="Grouzdev D.S."/>
            <person name="Tourova T.P."/>
            <person name="Goeva M.A."/>
            <person name="Babich T.L."/>
            <person name="Sokolova D.S."/>
            <person name="Abdullin R."/>
            <person name="Poltaraus A.B."/>
            <person name="Toshchakov S.V."/>
            <person name="Nazina T.N."/>
        </authorList>
    </citation>
    <scope>NUCLEOTIDE SEQUENCE [LARGE SCALE GENOMIC DNA]</scope>
    <source>
        <strain evidence="7 8">JR1/69-3-13</strain>
    </source>
</reference>
<dbReference type="Pfam" id="PF05154">
    <property type="entry name" value="TM2"/>
    <property type="match status" value="1"/>
</dbReference>
<evidence type="ECO:0000256" key="1">
    <source>
        <dbReference type="ARBA" id="ARBA00004141"/>
    </source>
</evidence>